<evidence type="ECO:0000313" key="2">
    <source>
        <dbReference type="EMBL" id="KAA8569396.1"/>
    </source>
</evidence>
<feature type="compositionally biased region" description="Polar residues" evidence="1">
    <location>
        <begin position="986"/>
        <end position="1007"/>
    </location>
</feature>
<feature type="compositionally biased region" description="Low complexity" evidence="1">
    <location>
        <begin position="1083"/>
        <end position="1093"/>
    </location>
</feature>
<sequence length="1209" mass="133825">MNRPPPYHPVVPLHMVQQGYPQYMNLGNTAVAGHTLQAPQLTATDPTIWQVQNHAGAPAFISTHFGRYEKRDMVADHKVTPILRSNVAACVSAKATSLRQAYPELIRYIKKPTFWDDLYFLWDAADIQLEGPEFLYYVMHRLGAENEQLDREYEKAQKNEIDEYARAWVTNHREMVLKSVAGSMYGLFISDPAENDDFAQEWRSILSKALEAHRLRLLQDDSRNPVNAAAPKLLQSNSMPQKLQHQTTDTFHARAVSDKGDGFDQFGKRINRPNIPTSIGNRSIPAPTSVRNHELNGLGPSKPQFTSTLHAGRNFSMPLNLTTQVQSTPVNQGETMDQVSALPLPLRPQTYDNFMEIQRNMPAGVDFSPNRPKNYRPDNRPRDKSRPRGNSIEITQNRRNQWTAPYGAPNKFAHQSQHNNQQNTSGSMRGSPPKASQPEPIYVRNLQNFQHLQHNSGSSSHTSSQLMGNSDLVSSRMDLPNDARNHKTFQRSTVNQSLDFSPMEGDPNFQRRDDSCLYRYETTPIPRNAHGRTLYLKGPDLKMFCSHQLKDLMSTIGNVVLIKFLLRPHNNGPVFVTFDADVLDAAVKRFDGHQMPDGRLLTAGYPSDNYMRERSGSNSSYNGYHGENHTRFMPNSGLDGRAYPRRSSISQHRPSRSQSGQSQFQYPNVHHVTSQNSGNSFAHISDFPNNNSYPTPFAPRQQLQSPRLAIGAVISEVMQHERGISHFQQQMPLTAMNNRTNSATISHPRSHGGFQGASNRVNTTLETDSAMKNVSSLPGNRKENSPIKSKLTGDSNSTSPSKDSIRNTDTKHKKSSPRRNTPIVTSPIAAPTKSISQVDLNKLDAQKSINHTPEVPSLSEMETSSLPSQMLTTETTVEPEILNLEVTKQIPITVPVFSESVNKLLSKESLETVAMKVSEPVPQEKIKNSRRNKKSKSTNKLSIEKESSSFSSTSAINSPADSQSTSPSHIEEDKLFSGDSTRKPSICSSIESKPNNYLNDAGSQSQADENDAVKSAEGETSAKSLDNEATRFISTTNITSAPNPSNVPAFKSNHKRSKTGGPINGSLSKSLSISAKDLKRLAQSNNSDNQDSSKTPNGSAHKVEHKRVKSQGKNSGGVSSKSSGSQEQLRGDIIKNKAGLPQSSHEKGKSGSEISTKSVDWPALTPSKSPPSSIADGKPPQVFALPALSFRQTKTVILPALPLKPRRQS</sequence>
<feature type="region of interest" description="Disordered" evidence="1">
    <location>
        <begin position="849"/>
        <end position="870"/>
    </location>
</feature>
<feature type="compositionally biased region" description="Polar residues" evidence="1">
    <location>
        <begin position="959"/>
        <end position="968"/>
    </location>
</feature>
<feature type="compositionally biased region" description="Polar residues" evidence="1">
    <location>
        <begin position="1032"/>
        <end position="1046"/>
    </location>
</feature>
<feature type="region of interest" description="Disordered" evidence="1">
    <location>
        <begin position="1083"/>
        <end position="1180"/>
    </location>
</feature>
<organism evidence="2 3">
    <name type="scientific">Monilinia fructicola</name>
    <name type="common">Brown rot fungus</name>
    <name type="synonym">Ciboria fructicola</name>
    <dbReference type="NCBI Taxonomy" id="38448"/>
    <lineage>
        <taxon>Eukaryota</taxon>
        <taxon>Fungi</taxon>
        <taxon>Dikarya</taxon>
        <taxon>Ascomycota</taxon>
        <taxon>Pezizomycotina</taxon>
        <taxon>Leotiomycetes</taxon>
        <taxon>Helotiales</taxon>
        <taxon>Sclerotiniaceae</taxon>
        <taxon>Monilinia</taxon>
    </lineage>
</organism>
<feature type="compositionally biased region" description="Polar residues" evidence="1">
    <location>
        <begin position="392"/>
        <end position="403"/>
    </location>
</feature>
<accession>A0A5M9JNR4</accession>
<feature type="compositionally biased region" description="Low complexity" evidence="1">
    <location>
        <begin position="948"/>
        <end position="958"/>
    </location>
</feature>
<dbReference type="Proteomes" id="UP000322873">
    <property type="component" value="Unassembled WGS sequence"/>
</dbReference>
<feature type="region of interest" description="Disordered" evidence="1">
    <location>
        <begin position="262"/>
        <end position="309"/>
    </location>
</feature>
<evidence type="ECO:0008006" key="4">
    <source>
        <dbReference type="Google" id="ProtNLM"/>
    </source>
</evidence>
<protein>
    <recommendedName>
        <fullName evidence="4">RRM domain-containing protein</fullName>
    </recommendedName>
</protein>
<gene>
    <name evidence="2" type="ORF">EYC84_001041</name>
</gene>
<feature type="compositionally biased region" description="Polar residues" evidence="1">
    <location>
        <begin position="647"/>
        <end position="663"/>
    </location>
</feature>
<feature type="compositionally biased region" description="Low complexity" evidence="1">
    <location>
        <begin position="1111"/>
        <end position="1126"/>
    </location>
</feature>
<feature type="region of interest" description="Disordered" evidence="1">
    <location>
        <begin position="601"/>
        <end position="663"/>
    </location>
</feature>
<feature type="compositionally biased region" description="Low complexity" evidence="1">
    <location>
        <begin position="414"/>
        <end position="423"/>
    </location>
</feature>
<feature type="compositionally biased region" description="Polar residues" evidence="1">
    <location>
        <begin position="792"/>
        <end position="802"/>
    </location>
</feature>
<proteinExistence type="predicted"/>
<reference evidence="2 3" key="1">
    <citation type="submission" date="2019-06" db="EMBL/GenBank/DDBJ databases">
        <title>Genome Sequence of the Brown Rot Fungal Pathogen Monilinia fructicola.</title>
        <authorList>
            <person name="De Miccolis Angelini R.M."/>
            <person name="Landi L."/>
            <person name="Abate D."/>
            <person name="Pollastro S."/>
            <person name="Romanazzi G."/>
            <person name="Faretra F."/>
        </authorList>
    </citation>
    <scope>NUCLEOTIDE SEQUENCE [LARGE SCALE GENOMIC DNA]</scope>
    <source>
        <strain evidence="2 3">Mfrc123</strain>
    </source>
</reference>
<feature type="compositionally biased region" description="Basic residues" evidence="1">
    <location>
        <begin position="928"/>
        <end position="937"/>
    </location>
</feature>
<comment type="caution">
    <text evidence="2">The sequence shown here is derived from an EMBL/GenBank/DDBJ whole genome shotgun (WGS) entry which is preliminary data.</text>
</comment>
<dbReference type="EMBL" id="VICG01000008">
    <property type="protein sequence ID" value="KAA8569396.1"/>
    <property type="molecule type" value="Genomic_DNA"/>
</dbReference>
<feature type="compositionally biased region" description="Basic and acidic residues" evidence="1">
    <location>
        <begin position="375"/>
        <end position="386"/>
    </location>
</feature>
<keyword evidence="3" id="KW-1185">Reference proteome</keyword>
<dbReference type="AlphaFoldDB" id="A0A5M9JNR4"/>
<dbReference type="VEuPathDB" id="FungiDB:MFRU_004g01940"/>
<feature type="compositionally biased region" description="Basic and acidic residues" evidence="1">
    <location>
        <begin position="969"/>
        <end position="982"/>
    </location>
</feature>
<feature type="region of interest" description="Disordered" evidence="1">
    <location>
        <begin position="772"/>
        <end position="832"/>
    </location>
</feature>
<name>A0A5M9JNR4_MONFR</name>
<evidence type="ECO:0000256" key="1">
    <source>
        <dbReference type="SAM" id="MobiDB-lite"/>
    </source>
</evidence>
<evidence type="ECO:0000313" key="3">
    <source>
        <dbReference type="Proteomes" id="UP000322873"/>
    </source>
</evidence>
<feature type="compositionally biased region" description="Polar residues" evidence="1">
    <location>
        <begin position="860"/>
        <end position="870"/>
    </location>
</feature>
<feature type="region of interest" description="Disordered" evidence="1">
    <location>
        <begin position="361"/>
        <end position="439"/>
    </location>
</feature>
<feature type="region of interest" description="Disordered" evidence="1">
    <location>
        <begin position="453"/>
        <end position="483"/>
    </location>
</feature>
<feature type="region of interest" description="Disordered" evidence="1">
    <location>
        <begin position="921"/>
        <end position="1069"/>
    </location>
</feature>